<feature type="region of interest" description="Disordered" evidence="1">
    <location>
        <begin position="1"/>
        <end position="23"/>
    </location>
</feature>
<dbReference type="PROSITE" id="PS50053">
    <property type="entry name" value="UBIQUITIN_2"/>
    <property type="match status" value="1"/>
</dbReference>
<dbReference type="InterPro" id="IPR000626">
    <property type="entry name" value="Ubiquitin-like_dom"/>
</dbReference>
<dbReference type="InterPro" id="IPR029071">
    <property type="entry name" value="Ubiquitin-like_domsf"/>
</dbReference>
<reference evidence="3" key="1">
    <citation type="submission" date="2021-02" db="EMBL/GenBank/DDBJ databases">
        <authorList>
            <person name="Nowell W R."/>
        </authorList>
    </citation>
    <scope>NUCLEOTIDE SEQUENCE</scope>
</reference>
<keyword evidence="8" id="KW-1185">Reference proteome</keyword>
<evidence type="ECO:0000313" key="5">
    <source>
        <dbReference type="EMBL" id="CAF4493794.1"/>
    </source>
</evidence>
<dbReference type="SMART" id="SM00213">
    <property type="entry name" value="UBQ"/>
    <property type="match status" value="1"/>
</dbReference>
<dbReference type="EMBL" id="CAJNYD010003357">
    <property type="protein sequence ID" value="CAF3500637.1"/>
    <property type="molecule type" value="Genomic_DNA"/>
</dbReference>
<dbReference type="SUPFAM" id="SSF54236">
    <property type="entry name" value="Ubiquitin-like"/>
    <property type="match status" value="1"/>
</dbReference>
<dbReference type="AlphaFoldDB" id="A0A817MMV5"/>
<accession>A0A817MMV5</accession>
<evidence type="ECO:0000313" key="4">
    <source>
        <dbReference type="EMBL" id="CAF3500637.1"/>
    </source>
</evidence>
<name>A0A817MMV5_9BILA</name>
<dbReference type="Proteomes" id="UP000663851">
    <property type="component" value="Unassembled WGS sequence"/>
</dbReference>
<protein>
    <recommendedName>
        <fullName evidence="2">Ubiquitin-like domain-containing protein</fullName>
    </recommendedName>
</protein>
<dbReference type="EMBL" id="CAJNXB010000485">
    <property type="protein sequence ID" value="CAF3058644.1"/>
    <property type="molecule type" value="Genomic_DNA"/>
</dbReference>
<dbReference type="EMBL" id="CAJOBP010006477">
    <property type="protein sequence ID" value="CAF4493794.1"/>
    <property type="molecule type" value="Genomic_DNA"/>
</dbReference>
<sequence>MTNGFLNEPMTASTSDDASEQKQKEEYFKEQDAYIKGKFAFVQNGSHPCLSQGKKTNLCTKGEICLFTGFPNDTCIYYIIGRCTQEKCHQVHYEEFAGRYTKYKQEFQNIQRQKFQQKCELEREQQRQKNEANIDIDQQWLDENTRICPKCILPVEKGQGCPDMYCRKCQVHFDWGQMETATGGKNQNKLEQAKRNTRKFISRELPKDSLQLFVVLEGGKSELFNIQLESTVEELMKQLQVRTGIPIEFIRLQYASKQLKKDLKIRDYDFFNNSTIFLVQRLPGGF</sequence>
<proteinExistence type="predicted"/>
<comment type="caution">
    <text evidence="3">The sequence shown here is derived from an EMBL/GenBank/DDBJ whole genome shotgun (WGS) entry which is preliminary data.</text>
</comment>
<feature type="domain" description="Ubiquitin-like" evidence="2">
    <location>
        <begin position="210"/>
        <end position="285"/>
    </location>
</feature>
<dbReference type="OrthoDB" id="1431934at2759"/>
<evidence type="ECO:0000313" key="8">
    <source>
        <dbReference type="Proteomes" id="UP000663873"/>
    </source>
</evidence>
<evidence type="ECO:0000259" key="2">
    <source>
        <dbReference type="PROSITE" id="PS50053"/>
    </source>
</evidence>
<evidence type="ECO:0000313" key="7">
    <source>
        <dbReference type="Proteomes" id="UP000663825"/>
    </source>
</evidence>
<organism evidence="3 7">
    <name type="scientific">Rotaria socialis</name>
    <dbReference type="NCBI Taxonomy" id="392032"/>
    <lineage>
        <taxon>Eukaryota</taxon>
        <taxon>Metazoa</taxon>
        <taxon>Spiralia</taxon>
        <taxon>Gnathifera</taxon>
        <taxon>Rotifera</taxon>
        <taxon>Eurotatoria</taxon>
        <taxon>Bdelloidea</taxon>
        <taxon>Philodinida</taxon>
        <taxon>Philodinidae</taxon>
        <taxon>Rotaria</taxon>
    </lineage>
</organism>
<evidence type="ECO:0000313" key="3">
    <source>
        <dbReference type="EMBL" id="CAF3058644.1"/>
    </source>
</evidence>
<dbReference type="SUPFAM" id="SSF57850">
    <property type="entry name" value="RING/U-box"/>
    <property type="match status" value="1"/>
</dbReference>
<evidence type="ECO:0000256" key="1">
    <source>
        <dbReference type="SAM" id="MobiDB-lite"/>
    </source>
</evidence>
<dbReference type="Proteomes" id="UP000663825">
    <property type="component" value="Unassembled WGS sequence"/>
</dbReference>
<dbReference type="Gene3D" id="3.10.20.90">
    <property type="entry name" value="Phosphatidylinositol 3-kinase Catalytic Subunit, Chain A, domain 1"/>
    <property type="match status" value="1"/>
</dbReference>
<gene>
    <name evidence="6" type="ORF">HFQ381_LOCUS28955</name>
    <name evidence="4" type="ORF">LUA448_LOCUS25272</name>
    <name evidence="3" type="ORF">TIS948_LOCUS4432</name>
    <name evidence="5" type="ORF">UJA718_LOCUS25833</name>
</gene>
<dbReference type="Proteomes" id="UP000663833">
    <property type="component" value="Unassembled WGS sequence"/>
</dbReference>
<dbReference type="Pfam" id="PF00240">
    <property type="entry name" value="ubiquitin"/>
    <property type="match status" value="1"/>
</dbReference>
<feature type="compositionally biased region" description="Polar residues" evidence="1">
    <location>
        <begin position="1"/>
        <end position="16"/>
    </location>
</feature>
<dbReference type="Proteomes" id="UP000663873">
    <property type="component" value="Unassembled WGS sequence"/>
</dbReference>
<dbReference type="EMBL" id="CAJOBO010004340">
    <property type="protein sequence ID" value="CAF4518318.1"/>
    <property type="molecule type" value="Genomic_DNA"/>
</dbReference>
<dbReference type="CDD" id="cd17039">
    <property type="entry name" value="Ubl_ubiquitin_like"/>
    <property type="match status" value="1"/>
</dbReference>
<evidence type="ECO:0000313" key="6">
    <source>
        <dbReference type="EMBL" id="CAF4518318.1"/>
    </source>
</evidence>